<feature type="transmembrane region" description="Helical" evidence="8">
    <location>
        <begin position="160"/>
        <end position="180"/>
    </location>
</feature>
<dbReference type="InterPro" id="IPR050133">
    <property type="entry name" value="NqrDE/RnfAE_oxidrdctase"/>
</dbReference>
<keyword evidence="3" id="KW-0997">Cell inner membrane</keyword>
<dbReference type="EMBL" id="CP031146">
    <property type="protein sequence ID" value="AXM99016.1"/>
    <property type="molecule type" value="Genomic_DNA"/>
</dbReference>
<feature type="transmembrane region" description="Helical" evidence="8">
    <location>
        <begin position="27"/>
        <end position="53"/>
    </location>
</feature>
<accession>A0AAD0R710</accession>
<evidence type="ECO:0000256" key="7">
    <source>
        <dbReference type="ARBA" id="ARBA00023136"/>
    </source>
</evidence>
<evidence type="ECO:0000256" key="6">
    <source>
        <dbReference type="ARBA" id="ARBA00022989"/>
    </source>
</evidence>
<organism evidence="9 10">
    <name type="scientific">Pseudomonas plecoglossicida</name>
    <dbReference type="NCBI Taxonomy" id="70775"/>
    <lineage>
        <taxon>Bacteria</taxon>
        <taxon>Pseudomonadati</taxon>
        <taxon>Pseudomonadota</taxon>
        <taxon>Gammaproteobacteria</taxon>
        <taxon>Pseudomonadales</taxon>
        <taxon>Pseudomonadaceae</taxon>
        <taxon>Pseudomonas</taxon>
    </lineage>
</organism>
<keyword evidence="4 8" id="KW-0812">Transmembrane</keyword>
<evidence type="ECO:0000256" key="2">
    <source>
        <dbReference type="ARBA" id="ARBA00022448"/>
    </source>
</evidence>
<reference evidence="9 10" key="1">
    <citation type="submission" date="2018-07" db="EMBL/GenBank/DDBJ databases">
        <title>Complete genome sequence of a Pseudomonas plecoglossicida strain pathogenic to the marine fish, Larimichthys crocea.</title>
        <authorList>
            <person name="Tao Z."/>
        </authorList>
    </citation>
    <scope>NUCLEOTIDE SEQUENCE [LARGE SCALE GENOMIC DNA]</scope>
    <source>
        <strain evidence="9 10">XSDHY-P</strain>
    </source>
</reference>
<gene>
    <name evidence="9" type="ORF">DVB73_10355</name>
</gene>
<dbReference type="GO" id="GO:0012505">
    <property type="term" value="C:endomembrane system"/>
    <property type="evidence" value="ECO:0007669"/>
    <property type="project" value="UniProtKB-SubCell"/>
</dbReference>
<dbReference type="PANTHER" id="PTHR30335">
    <property type="entry name" value="INTEGRAL MEMBRANE PROTEIN OF SOXR-REDUCING COMPLEX"/>
    <property type="match status" value="1"/>
</dbReference>
<proteinExistence type="predicted"/>
<dbReference type="Proteomes" id="UP000256503">
    <property type="component" value="Chromosome"/>
</dbReference>
<dbReference type="Pfam" id="PF02508">
    <property type="entry name" value="Rnf-Nqr"/>
    <property type="match status" value="1"/>
</dbReference>
<evidence type="ECO:0000313" key="9">
    <source>
        <dbReference type="EMBL" id="AXM99016.1"/>
    </source>
</evidence>
<dbReference type="InterPro" id="IPR003667">
    <property type="entry name" value="NqrDE/RnfAE"/>
</dbReference>
<evidence type="ECO:0000256" key="3">
    <source>
        <dbReference type="ARBA" id="ARBA00022519"/>
    </source>
</evidence>
<dbReference type="AlphaFoldDB" id="A0AAD0R710"/>
<dbReference type="GO" id="GO:0005886">
    <property type="term" value="C:plasma membrane"/>
    <property type="evidence" value="ECO:0007669"/>
    <property type="project" value="TreeGrafter"/>
</dbReference>
<keyword evidence="6 8" id="KW-1133">Transmembrane helix</keyword>
<dbReference type="RefSeq" id="WP_028625447.1">
    <property type="nucleotide sequence ID" value="NZ_BSOM01000048.1"/>
</dbReference>
<feature type="transmembrane region" description="Helical" evidence="8">
    <location>
        <begin position="65"/>
        <end position="84"/>
    </location>
</feature>
<sequence length="182" mass="19441">MNDQVLILVSAALVSHLYLQQRPLTRLHVHVCGLACALVIALALAGAQVLELVFIAPWHLQDLRLFLLLPWLGVLAWGVPQALARLRPQWPATGLALPLLGNAVALGLSLQGVAEQRHWLATLGSGVLAGLGFWLALALFDDLLQRSELADIPLSLRGLPITLLGAGVMAIAFSGFNGLFSQ</sequence>
<dbReference type="GeneID" id="49613818"/>
<evidence type="ECO:0000256" key="5">
    <source>
        <dbReference type="ARBA" id="ARBA00022967"/>
    </source>
</evidence>
<evidence type="ECO:0000313" key="10">
    <source>
        <dbReference type="Proteomes" id="UP000256503"/>
    </source>
</evidence>
<keyword evidence="5" id="KW-1278">Translocase</keyword>
<dbReference type="PANTHER" id="PTHR30335:SF0">
    <property type="entry name" value="ION-TRANSLOCATING OXIDOREDUCTASE COMPLEX SUBUNIT A"/>
    <property type="match status" value="1"/>
</dbReference>
<feature type="transmembrane region" description="Helical" evidence="8">
    <location>
        <begin position="90"/>
        <end position="108"/>
    </location>
</feature>
<dbReference type="PIRSF" id="PIRSF006102">
    <property type="entry name" value="NQR_DE"/>
    <property type="match status" value="1"/>
</dbReference>
<keyword evidence="7 8" id="KW-0472">Membrane</keyword>
<protein>
    <submittedName>
        <fullName evidence="9">Electron transporter RnfA</fullName>
    </submittedName>
</protein>
<evidence type="ECO:0000256" key="8">
    <source>
        <dbReference type="SAM" id="Phobius"/>
    </source>
</evidence>
<keyword evidence="2" id="KW-0813">Transport</keyword>
<evidence type="ECO:0000256" key="4">
    <source>
        <dbReference type="ARBA" id="ARBA00022692"/>
    </source>
</evidence>
<comment type="subcellular location">
    <subcellularLocation>
        <location evidence="1">Endomembrane system</location>
        <topology evidence="1">Multi-pass membrane protein</topology>
    </subcellularLocation>
</comment>
<name>A0AAD0R710_PSEDL</name>
<keyword evidence="3" id="KW-1003">Cell membrane</keyword>
<evidence type="ECO:0000256" key="1">
    <source>
        <dbReference type="ARBA" id="ARBA00004127"/>
    </source>
</evidence>
<feature type="transmembrane region" description="Helical" evidence="8">
    <location>
        <begin position="120"/>
        <end position="140"/>
    </location>
</feature>